<dbReference type="Proteomes" id="UP001151752">
    <property type="component" value="Chromosome 5"/>
</dbReference>
<comment type="caution">
    <text evidence="1">The sequence shown here is derived from an EMBL/GenBank/DDBJ whole genome shotgun (WGS) entry which is preliminary data.</text>
</comment>
<sequence>MDVEEKNAPFRGLVNPPYGDQHFLLSFTMSTFLGPDLYSDKSRCSAAHGIAKGLPPYTSNKLGDSFVHFSQLESLYYTLRNAHPSLVLNPNVLYICQAQGH</sequence>
<dbReference type="AlphaFoldDB" id="A0A9Q0P3J0"/>
<protein>
    <submittedName>
        <fullName evidence="1">INCREASED DNA METHYLATION 3</fullName>
    </submittedName>
</protein>
<proteinExistence type="predicted"/>
<evidence type="ECO:0000313" key="2">
    <source>
        <dbReference type="Proteomes" id="UP001151752"/>
    </source>
</evidence>
<name>A0A9Q0P3J0_9ROSI</name>
<reference evidence="1" key="2">
    <citation type="journal article" date="2023" name="Int. J. Mol. Sci.">
        <title>De Novo Assembly and Annotation of 11 Diverse Shrub Willow (Salix) Genomes Reveals Novel Gene Organization in Sex-Linked Regions.</title>
        <authorList>
            <person name="Hyden B."/>
            <person name="Feng K."/>
            <person name="Yates T.B."/>
            <person name="Jawdy S."/>
            <person name="Cereghino C."/>
            <person name="Smart L.B."/>
            <person name="Muchero W."/>
        </authorList>
    </citation>
    <scope>NUCLEOTIDE SEQUENCE</scope>
    <source>
        <tissue evidence="1">Shoot tip</tissue>
    </source>
</reference>
<evidence type="ECO:0000313" key="1">
    <source>
        <dbReference type="EMBL" id="KAJ6680863.1"/>
    </source>
</evidence>
<accession>A0A9Q0P3J0</accession>
<reference evidence="1" key="1">
    <citation type="submission" date="2022-11" db="EMBL/GenBank/DDBJ databases">
        <authorList>
            <person name="Hyden B.L."/>
            <person name="Feng K."/>
            <person name="Yates T."/>
            <person name="Jawdy S."/>
            <person name="Smart L.B."/>
            <person name="Muchero W."/>
        </authorList>
    </citation>
    <scope>NUCLEOTIDE SEQUENCE</scope>
    <source>
        <tissue evidence="1">Shoot tip</tissue>
    </source>
</reference>
<keyword evidence="2" id="KW-1185">Reference proteome</keyword>
<dbReference type="EMBL" id="JAPFFM010000020">
    <property type="protein sequence ID" value="KAJ6680863.1"/>
    <property type="molecule type" value="Genomic_DNA"/>
</dbReference>
<gene>
    <name evidence="1" type="ORF">OIU74_019362</name>
</gene>
<organism evidence="1 2">
    <name type="scientific">Salix koriyanagi</name>
    <dbReference type="NCBI Taxonomy" id="2511006"/>
    <lineage>
        <taxon>Eukaryota</taxon>
        <taxon>Viridiplantae</taxon>
        <taxon>Streptophyta</taxon>
        <taxon>Embryophyta</taxon>
        <taxon>Tracheophyta</taxon>
        <taxon>Spermatophyta</taxon>
        <taxon>Magnoliopsida</taxon>
        <taxon>eudicotyledons</taxon>
        <taxon>Gunneridae</taxon>
        <taxon>Pentapetalae</taxon>
        <taxon>rosids</taxon>
        <taxon>fabids</taxon>
        <taxon>Malpighiales</taxon>
        <taxon>Salicaceae</taxon>
        <taxon>Saliceae</taxon>
        <taxon>Salix</taxon>
    </lineage>
</organism>